<dbReference type="GO" id="GO:0004386">
    <property type="term" value="F:helicase activity"/>
    <property type="evidence" value="ECO:0007669"/>
    <property type="project" value="UniProtKB-KW"/>
</dbReference>
<accession>A0A645AUM4</accession>
<dbReference type="AlphaFoldDB" id="A0A645AUM4"/>
<dbReference type="InterPro" id="IPR013689">
    <property type="entry name" value="RNA_helicase_ATP-dep_HrpB_C"/>
</dbReference>
<keyword evidence="2" id="KW-0547">Nucleotide-binding</keyword>
<organism evidence="4">
    <name type="scientific">bioreactor metagenome</name>
    <dbReference type="NCBI Taxonomy" id="1076179"/>
    <lineage>
        <taxon>unclassified sequences</taxon>
        <taxon>metagenomes</taxon>
        <taxon>ecological metagenomes</taxon>
    </lineage>
</organism>
<evidence type="ECO:0000313" key="4">
    <source>
        <dbReference type="EMBL" id="MPM56789.1"/>
    </source>
</evidence>
<feature type="domain" description="ATP-dependent RNA helicase HrpB C-terminal" evidence="3">
    <location>
        <begin position="92"/>
        <end position="216"/>
    </location>
</feature>
<keyword evidence="1" id="KW-0378">Hydrolase</keyword>
<evidence type="ECO:0000256" key="2">
    <source>
        <dbReference type="ARBA" id="ARBA00022806"/>
    </source>
</evidence>
<dbReference type="EMBL" id="VSSQ01015931">
    <property type="protein sequence ID" value="MPM56789.1"/>
    <property type="molecule type" value="Genomic_DNA"/>
</dbReference>
<name>A0A645AUM4_9ZZZZ</name>
<evidence type="ECO:0000259" key="3">
    <source>
        <dbReference type="Pfam" id="PF08482"/>
    </source>
</evidence>
<keyword evidence="2" id="KW-0347">Helicase</keyword>
<gene>
    <name evidence="4" type="ORF">SDC9_103604</name>
</gene>
<keyword evidence="2" id="KW-0067">ATP-binding</keyword>
<dbReference type="Pfam" id="PF08482">
    <property type="entry name" value="HrpB_C"/>
    <property type="match status" value="1"/>
</dbReference>
<dbReference type="GO" id="GO:0016787">
    <property type="term" value="F:hydrolase activity"/>
    <property type="evidence" value="ECO:0007669"/>
    <property type="project" value="UniProtKB-KW"/>
</dbReference>
<dbReference type="PANTHER" id="PTHR43519">
    <property type="entry name" value="ATP-DEPENDENT RNA HELICASE HRPB"/>
    <property type="match status" value="1"/>
</dbReference>
<sequence>MTLEALERRRLGALIWREKRAEAPGKEPLLRAIAAFLRRHGLDMLEFPPALEALRARLQFVRRHEPDGGWPDWSESGILAGIEGILDGFLPERFSKNILKQIDFQAALKAQLTYDRRRRLDELAPEQLTLANGRSFRIDYSAENPVMAAKLQWFFGVRSHPALLHGQVPLTVQLLSPAGRPVQITTDLPGFWGGSYKLVRHELRGRYPKHDWPENP</sequence>
<reference evidence="4" key="1">
    <citation type="submission" date="2019-08" db="EMBL/GenBank/DDBJ databases">
        <authorList>
            <person name="Kucharzyk K."/>
            <person name="Murdoch R.W."/>
            <person name="Higgins S."/>
            <person name="Loffler F."/>
        </authorList>
    </citation>
    <scope>NUCLEOTIDE SEQUENCE</scope>
</reference>
<comment type="caution">
    <text evidence="4">The sequence shown here is derived from an EMBL/GenBank/DDBJ whole genome shotgun (WGS) entry which is preliminary data.</text>
</comment>
<proteinExistence type="predicted"/>
<evidence type="ECO:0000256" key="1">
    <source>
        <dbReference type="ARBA" id="ARBA00022801"/>
    </source>
</evidence>
<protein>
    <recommendedName>
        <fullName evidence="3">ATP-dependent RNA helicase HrpB C-terminal domain-containing protein</fullName>
    </recommendedName>
</protein>
<dbReference type="PANTHER" id="PTHR43519:SF1">
    <property type="entry name" value="ATP-DEPENDENT RNA HELICASE HRPB"/>
    <property type="match status" value="1"/>
</dbReference>